<keyword evidence="1" id="KW-0677">Repeat</keyword>
<dbReference type="InterPro" id="IPR019734">
    <property type="entry name" value="TPR_rpt"/>
</dbReference>
<dbReference type="SMART" id="SM00028">
    <property type="entry name" value="TPR"/>
    <property type="match status" value="3"/>
</dbReference>
<dbReference type="SUPFAM" id="SSF48452">
    <property type="entry name" value="TPR-like"/>
    <property type="match status" value="2"/>
</dbReference>
<keyword evidence="4" id="KW-0732">Signal</keyword>
<gene>
    <name evidence="5" type="ORF">C7H52_08460</name>
</gene>
<evidence type="ECO:0000256" key="1">
    <source>
        <dbReference type="ARBA" id="ARBA00022737"/>
    </source>
</evidence>
<keyword evidence="6" id="KW-1185">Reference proteome</keyword>
<comment type="caution">
    <text evidence="5">The sequence shown here is derived from an EMBL/GenBank/DDBJ whole genome shotgun (WGS) entry which is preliminary data.</text>
</comment>
<feature type="repeat" description="TPR" evidence="3">
    <location>
        <begin position="252"/>
        <end position="285"/>
    </location>
</feature>
<protein>
    <submittedName>
        <fullName evidence="5">Uncharacterized protein</fullName>
    </submittedName>
</protein>
<name>A0A2T1N920_9FLAO</name>
<dbReference type="Gene3D" id="1.25.40.10">
    <property type="entry name" value="Tetratricopeptide repeat domain"/>
    <property type="match status" value="1"/>
</dbReference>
<dbReference type="InterPro" id="IPR051012">
    <property type="entry name" value="CellSynth/LPSAsmb/PSIAsmb"/>
</dbReference>
<feature type="repeat" description="TPR" evidence="3">
    <location>
        <begin position="286"/>
        <end position="319"/>
    </location>
</feature>
<proteinExistence type="predicted"/>
<dbReference type="OrthoDB" id="1149028at2"/>
<sequence>MKKQIIVALALSLSLYTFAQKKEVKEFEKAVSKENYSEAKAMIPSLEPMLGTMDDKLKAKYYFNKAQALYAGGKIQPKDIDAAIESLNKAEGEYKAEVTQMRKMAENTLLQAANNAYIGGNYDVAAKGFETLYKINTSDQAYLYYASQSSLLAKDYDGALNYFIQLRDLGYTGEEMQYFAVSKLSNEKELMDKAARDKAVKIGTHIQPTEKMSESKEAEIVKNIALIYIQKGENEKALSAIKDAREKNPDDANLVISEANINLQLGNTDKASELFKLAISKDPNNPDLIYNVGVLAMNENKTEEAAGFFKKALEVDSNYANAALNLSTIKINEGNALNEKMNALGSSSADFKKYDVLKAQKNELFKSGAKVLEDFIAKNPNTKNLDVLTQLKNIYSALGESAKANDLKAKIASIEEGK</sequence>
<accession>A0A2T1N920</accession>
<dbReference type="Proteomes" id="UP000238426">
    <property type="component" value="Unassembled WGS sequence"/>
</dbReference>
<dbReference type="PROSITE" id="PS50005">
    <property type="entry name" value="TPR"/>
    <property type="match status" value="3"/>
</dbReference>
<feature type="chain" id="PRO_5015400259" evidence="4">
    <location>
        <begin position="20"/>
        <end position="418"/>
    </location>
</feature>
<dbReference type="Pfam" id="PF14559">
    <property type="entry name" value="TPR_19"/>
    <property type="match status" value="1"/>
</dbReference>
<dbReference type="AlphaFoldDB" id="A0A2T1N920"/>
<evidence type="ECO:0000313" key="5">
    <source>
        <dbReference type="EMBL" id="PSG88323.1"/>
    </source>
</evidence>
<evidence type="ECO:0000256" key="2">
    <source>
        <dbReference type="ARBA" id="ARBA00022803"/>
    </source>
</evidence>
<keyword evidence="2 3" id="KW-0802">TPR repeat</keyword>
<dbReference type="Pfam" id="PF13181">
    <property type="entry name" value="TPR_8"/>
    <property type="match status" value="1"/>
</dbReference>
<feature type="signal peptide" evidence="4">
    <location>
        <begin position="1"/>
        <end position="19"/>
    </location>
</feature>
<feature type="repeat" description="TPR" evidence="3">
    <location>
        <begin position="218"/>
        <end position="251"/>
    </location>
</feature>
<reference evidence="5 6" key="1">
    <citation type="submission" date="2018-03" db="EMBL/GenBank/DDBJ databases">
        <title>Mesoflavibacter sp. HG37 and Mesoflavibacter sp. HG96 sp.nov., two marine bacteria isolated from seawater of Western Pacific Ocean.</title>
        <authorList>
            <person name="Cheng H."/>
            <person name="Wu Y.-H."/>
            <person name="Guo L.-L."/>
            <person name="Xu X.-W."/>
        </authorList>
    </citation>
    <scope>NUCLEOTIDE SEQUENCE [LARGE SCALE GENOMIC DNA]</scope>
    <source>
        <strain evidence="5 6">KCTC 32269</strain>
    </source>
</reference>
<dbReference type="InterPro" id="IPR011990">
    <property type="entry name" value="TPR-like_helical_dom_sf"/>
</dbReference>
<dbReference type="PANTHER" id="PTHR45586">
    <property type="entry name" value="TPR REPEAT-CONTAINING PROTEIN PA4667"/>
    <property type="match status" value="1"/>
</dbReference>
<evidence type="ECO:0000256" key="4">
    <source>
        <dbReference type="SAM" id="SignalP"/>
    </source>
</evidence>
<evidence type="ECO:0000256" key="3">
    <source>
        <dbReference type="PROSITE-ProRule" id="PRU00339"/>
    </source>
</evidence>
<dbReference type="RefSeq" id="WP_106463461.1">
    <property type="nucleotide sequence ID" value="NZ_PXOQ01000009.1"/>
</dbReference>
<organism evidence="5 6">
    <name type="scientific">Aurantibacter aestuarii</name>
    <dbReference type="NCBI Taxonomy" id="1266046"/>
    <lineage>
        <taxon>Bacteria</taxon>
        <taxon>Pseudomonadati</taxon>
        <taxon>Bacteroidota</taxon>
        <taxon>Flavobacteriia</taxon>
        <taxon>Flavobacteriales</taxon>
        <taxon>Flavobacteriaceae</taxon>
        <taxon>Aurantibacter</taxon>
    </lineage>
</organism>
<evidence type="ECO:0000313" key="6">
    <source>
        <dbReference type="Proteomes" id="UP000238426"/>
    </source>
</evidence>
<dbReference type="EMBL" id="PXOQ01000009">
    <property type="protein sequence ID" value="PSG88323.1"/>
    <property type="molecule type" value="Genomic_DNA"/>
</dbReference>
<dbReference type="PANTHER" id="PTHR45586:SF1">
    <property type="entry name" value="LIPOPOLYSACCHARIDE ASSEMBLY PROTEIN B"/>
    <property type="match status" value="1"/>
</dbReference>